<organism evidence="4 5">
    <name type="scientific">Hyaloperonospora brassicae</name>
    <name type="common">Brassica downy mildew</name>
    <name type="synonym">Peronospora brassicae</name>
    <dbReference type="NCBI Taxonomy" id="162125"/>
    <lineage>
        <taxon>Eukaryota</taxon>
        <taxon>Sar</taxon>
        <taxon>Stramenopiles</taxon>
        <taxon>Oomycota</taxon>
        <taxon>Peronosporomycetes</taxon>
        <taxon>Peronosporales</taxon>
        <taxon>Peronosporaceae</taxon>
        <taxon>Hyaloperonospora</taxon>
    </lineage>
</organism>
<evidence type="ECO:0000256" key="1">
    <source>
        <dbReference type="ARBA" id="ARBA00023002"/>
    </source>
</evidence>
<reference evidence="4" key="1">
    <citation type="submission" date="2022-12" db="EMBL/GenBank/DDBJ databases">
        <authorList>
            <person name="Webb A."/>
        </authorList>
    </citation>
    <scope>NUCLEOTIDE SEQUENCE</scope>
    <source>
        <strain evidence="4">Hp1</strain>
    </source>
</reference>
<dbReference type="GO" id="GO:0016491">
    <property type="term" value="F:oxidoreductase activity"/>
    <property type="evidence" value="ECO:0007669"/>
    <property type="project" value="UniProtKB-KW"/>
</dbReference>
<dbReference type="FunFam" id="3.40.50.720:FF:000363">
    <property type="entry name" value="D-isomer specific 2-hydroxyacid dehydrogenase"/>
    <property type="match status" value="1"/>
</dbReference>
<dbReference type="PANTHER" id="PTHR43333:SF1">
    <property type="entry name" value="D-ISOMER SPECIFIC 2-HYDROXYACID DEHYDROGENASE NAD-BINDING DOMAIN-CONTAINING PROTEIN"/>
    <property type="match status" value="1"/>
</dbReference>
<keyword evidence="5" id="KW-1185">Reference proteome</keyword>
<keyword evidence="2" id="KW-0520">NAD</keyword>
<dbReference type="Proteomes" id="UP001162031">
    <property type="component" value="Unassembled WGS sequence"/>
</dbReference>
<evidence type="ECO:0000256" key="2">
    <source>
        <dbReference type="ARBA" id="ARBA00023027"/>
    </source>
</evidence>
<feature type="domain" description="D-isomer specific 2-hydroxyacid dehydrogenase NAD-binding" evidence="3">
    <location>
        <begin position="163"/>
        <end position="342"/>
    </location>
</feature>
<evidence type="ECO:0000313" key="4">
    <source>
        <dbReference type="EMBL" id="CAI5711414.1"/>
    </source>
</evidence>
<accession>A0AAV0SZC2</accession>
<comment type="caution">
    <text evidence="4">The sequence shown here is derived from an EMBL/GenBank/DDBJ whole genome shotgun (WGS) entry which is preliminary data.</text>
</comment>
<evidence type="ECO:0000259" key="3">
    <source>
        <dbReference type="Pfam" id="PF02826"/>
    </source>
</evidence>
<dbReference type="InterPro" id="IPR006140">
    <property type="entry name" value="D-isomer_DH_NAD-bd"/>
</dbReference>
<dbReference type="Pfam" id="PF02826">
    <property type="entry name" value="2-Hacid_dh_C"/>
    <property type="match status" value="1"/>
</dbReference>
<dbReference type="Gene3D" id="3.40.50.720">
    <property type="entry name" value="NAD(P)-binding Rossmann-like Domain"/>
    <property type="match status" value="2"/>
</dbReference>
<gene>
    <name evidence="4" type="ORF">HBR001_LOCUS657</name>
</gene>
<dbReference type="GO" id="GO:0051287">
    <property type="term" value="F:NAD binding"/>
    <property type="evidence" value="ECO:0007669"/>
    <property type="project" value="InterPro"/>
</dbReference>
<protein>
    <recommendedName>
        <fullName evidence="3">D-isomer specific 2-hydroxyacid dehydrogenase NAD-binding domain-containing protein</fullName>
    </recommendedName>
</protein>
<name>A0AAV0SZC2_HYABA</name>
<sequence>MTNNKIEIPVVSMIPGIGRAVREQLSSPTASSLAAKLYQSSKLEIVDLPMPVVCPPNAQPKGSSSKGPATTTQWMLDPDQQQVLFDAEALLMDAHVAAPLLLAPKTNLPFELQHLLKKVRWVQGTYAGVDSYLQYPDAPVHPGFTVSRAGGVMPTALAQFVFGYVVAIERKFFEAKKYQDLRVFGRWELKYRSYRNLTIGVLGLGEVGQEIGRMFKASEFRVVGFKRRIRNGDKKMLGSSVDTVTTDLSEVLKQSDYVVNALPSTNATRYLLTEQVLAVCHEKKPVFVNVGRGDVISENTILAALAKGLFSKAVLDVFEEEPLPKESPLWSHPGVIVTPHIAGTVFPEDVAAVFVRNLNLWLKGQPVLHQMDWSSGY</sequence>
<dbReference type="SUPFAM" id="SSF51735">
    <property type="entry name" value="NAD(P)-binding Rossmann-fold domains"/>
    <property type="match status" value="1"/>
</dbReference>
<dbReference type="AlphaFoldDB" id="A0AAV0SZC2"/>
<dbReference type="EMBL" id="CANTFL010000080">
    <property type="protein sequence ID" value="CAI5711414.1"/>
    <property type="molecule type" value="Genomic_DNA"/>
</dbReference>
<dbReference type="PANTHER" id="PTHR43333">
    <property type="entry name" value="2-HACID_DH_C DOMAIN-CONTAINING PROTEIN"/>
    <property type="match status" value="1"/>
</dbReference>
<dbReference type="InterPro" id="IPR036291">
    <property type="entry name" value="NAD(P)-bd_dom_sf"/>
</dbReference>
<dbReference type="CDD" id="cd05300">
    <property type="entry name" value="2-Hacid_dh_1"/>
    <property type="match status" value="1"/>
</dbReference>
<evidence type="ECO:0000313" key="5">
    <source>
        <dbReference type="Proteomes" id="UP001162031"/>
    </source>
</evidence>
<proteinExistence type="predicted"/>
<keyword evidence="1" id="KW-0560">Oxidoreductase</keyword>